<evidence type="ECO:0000313" key="2">
    <source>
        <dbReference type="Proteomes" id="UP000663760"/>
    </source>
</evidence>
<accession>A0A7I8LC39</accession>
<protein>
    <submittedName>
        <fullName evidence="1">Uncharacterized protein</fullName>
    </submittedName>
</protein>
<evidence type="ECO:0000313" key="1">
    <source>
        <dbReference type="EMBL" id="CAA7407362.1"/>
    </source>
</evidence>
<reference evidence="1" key="1">
    <citation type="submission" date="2020-02" db="EMBL/GenBank/DDBJ databases">
        <authorList>
            <person name="Scholz U."/>
            <person name="Mascher M."/>
            <person name="Fiebig A."/>
        </authorList>
    </citation>
    <scope>NUCLEOTIDE SEQUENCE</scope>
</reference>
<proteinExistence type="predicted"/>
<organism evidence="1 2">
    <name type="scientific">Spirodela intermedia</name>
    <name type="common">Intermediate duckweed</name>
    <dbReference type="NCBI Taxonomy" id="51605"/>
    <lineage>
        <taxon>Eukaryota</taxon>
        <taxon>Viridiplantae</taxon>
        <taxon>Streptophyta</taxon>
        <taxon>Embryophyta</taxon>
        <taxon>Tracheophyta</taxon>
        <taxon>Spermatophyta</taxon>
        <taxon>Magnoliopsida</taxon>
        <taxon>Liliopsida</taxon>
        <taxon>Araceae</taxon>
        <taxon>Lemnoideae</taxon>
        <taxon>Spirodela</taxon>
    </lineage>
</organism>
<dbReference type="AlphaFoldDB" id="A0A7I8LC39"/>
<name>A0A7I8LC39_SPIIN</name>
<dbReference type="Proteomes" id="UP000663760">
    <property type="component" value="Chromosome 13"/>
</dbReference>
<sequence>MSRNEGSPIRFRLWLAELVRLHHLTTSRLVVNCFVHETPQVNI</sequence>
<dbReference type="EMBL" id="LR746276">
    <property type="protein sequence ID" value="CAA7407362.1"/>
    <property type="molecule type" value="Genomic_DNA"/>
</dbReference>
<gene>
    <name evidence="1" type="ORF">SI8410_13018040</name>
</gene>
<keyword evidence="2" id="KW-1185">Reference proteome</keyword>